<name>A0A1M5VMX3_9CLOT</name>
<proteinExistence type="inferred from homology"/>
<keyword evidence="5" id="KW-1185">Reference proteome</keyword>
<evidence type="ECO:0000256" key="1">
    <source>
        <dbReference type="ARBA" id="ARBA00010613"/>
    </source>
</evidence>
<evidence type="ECO:0000313" key="4">
    <source>
        <dbReference type="EMBL" id="SHH76606.1"/>
    </source>
</evidence>
<dbReference type="InterPro" id="IPR001110">
    <property type="entry name" value="UPF0012_CS"/>
</dbReference>
<dbReference type="Gene3D" id="3.60.110.10">
    <property type="entry name" value="Carbon-nitrogen hydrolase"/>
    <property type="match status" value="1"/>
</dbReference>
<dbReference type="InterPro" id="IPR045254">
    <property type="entry name" value="Nit1/2_C-N_Hydrolase"/>
</dbReference>
<evidence type="ECO:0000259" key="3">
    <source>
        <dbReference type="PROSITE" id="PS50263"/>
    </source>
</evidence>
<comment type="similarity">
    <text evidence="1">Belongs to the carbon-nitrogen hydrolase superfamily. NIT1/NIT2 family.</text>
</comment>
<accession>A0A1M5VMX3</accession>
<dbReference type="Proteomes" id="UP000184447">
    <property type="component" value="Unassembled WGS sequence"/>
</dbReference>
<keyword evidence="2 4" id="KW-0378">Hydrolase</keyword>
<protein>
    <submittedName>
        <fullName evidence="4">Predicted amidohydrolase</fullName>
    </submittedName>
</protein>
<organism evidence="4 5">
    <name type="scientific">Clostridium grantii DSM 8605</name>
    <dbReference type="NCBI Taxonomy" id="1121316"/>
    <lineage>
        <taxon>Bacteria</taxon>
        <taxon>Bacillati</taxon>
        <taxon>Bacillota</taxon>
        <taxon>Clostridia</taxon>
        <taxon>Eubacteriales</taxon>
        <taxon>Clostridiaceae</taxon>
        <taxon>Clostridium</taxon>
    </lineage>
</organism>
<dbReference type="PROSITE" id="PS01227">
    <property type="entry name" value="UPF0012"/>
    <property type="match status" value="1"/>
</dbReference>
<dbReference type="STRING" id="1121316.SAMN02745207_02374"/>
<dbReference type="InterPro" id="IPR003010">
    <property type="entry name" value="C-N_Hydrolase"/>
</dbReference>
<dbReference type="PANTHER" id="PTHR23088">
    <property type="entry name" value="NITRILASE-RELATED"/>
    <property type="match status" value="1"/>
</dbReference>
<sequence>MVSKLRIGLGQINTRKDVKENFRMIEKILKDCTEQKAQLVVFPECSTYLSQEGAIENAQSLNGTIINQFKTLAKKYNVYIHNGSYIEKVEESNKVFNTSVLINPKGEIEATYRKIHLYDVELGENLIYKESKIFNRGDSIVNFSNELGDFGMTICYDLRFPELFRKLTLNGAKLIFVPAAFTLYTGKDHWEPLLRARAIENQVYIVAVGQIGERPDNKISFGNSMIIDPWGTVIAKASERVTSVVADIDWDYLEYVRKVLPSLSNRVDIK</sequence>
<evidence type="ECO:0000313" key="5">
    <source>
        <dbReference type="Proteomes" id="UP000184447"/>
    </source>
</evidence>
<dbReference type="AlphaFoldDB" id="A0A1M5VMX3"/>
<evidence type="ECO:0000256" key="2">
    <source>
        <dbReference type="ARBA" id="ARBA00022801"/>
    </source>
</evidence>
<dbReference type="GO" id="GO:0016811">
    <property type="term" value="F:hydrolase activity, acting on carbon-nitrogen (but not peptide) bonds, in linear amides"/>
    <property type="evidence" value="ECO:0007669"/>
    <property type="project" value="InterPro"/>
</dbReference>
<dbReference type="Pfam" id="PF00795">
    <property type="entry name" value="CN_hydrolase"/>
    <property type="match status" value="1"/>
</dbReference>
<reference evidence="4 5" key="1">
    <citation type="submission" date="2016-11" db="EMBL/GenBank/DDBJ databases">
        <authorList>
            <person name="Jaros S."/>
            <person name="Januszkiewicz K."/>
            <person name="Wedrychowicz H."/>
        </authorList>
    </citation>
    <scope>NUCLEOTIDE SEQUENCE [LARGE SCALE GENOMIC DNA]</scope>
    <source>
        <strain evidence="4 5">DSM 8605</strain>
    </source>
</reference>
<dbReference type="InterPro" id="IPR036526">
    <property type="entry name" value="C-N_Hydrolase_sf"/>
</dbReference>
<dbReference type="SUPFAM" id="SSF56317">
    <property type="entry name" value="Carbon-nitrogen hydrolase"/>
    <property type="match status" value="1"/>
</dbReference>
<dbReference type="PANTHER" id="PTHR23088:SF27">
    <property type="entry name" value="DEAMINATED GLUTATHIONE AMIDASE"/>
    <property type="match status" value="1"/>
</dbReference>
<gene>
    <name evidence="4" type="ORF">SAMN02745207_02374</name>
</gene>
<feature type="domain" description="CN hydrolase" evidence="3">
    <location>
        <begin position="5"/>
        <end position="250"/>
    </location>
</feature>
<dbReference type="CDD" id="cd07572">
    <property type="entry name" value="nit"/>
    <property type="match status" value="1"/>
</dbReference>
<dbReference type="PROSITE" id="PS50263">
    <property type="entry name" value="CN_HYDROLASE"/>
    <property type="match status" value="1"/>
</dbReference>
<dbReference type="EMBL" id="FQXM01000012">
    <property type="protein sequence ID" value="SHH76606.1"/>
    <property type="molecule type" value="Genomic_DNA"/>
</dbReference>